<dbReference type="EMBL" id="JBHSBL010000010">
    <property type="protein sequence ID" value="MFC4065425.1"/>
    <property type="molecule type" value="Genomic_DNA"/>
</dbReference>
<keyword evidence="2" id="KW-0347">Helicase</keyword>
<dbReference type="RefSeq" id="WP_378066445.1">
    <property type="nucleotide sequence ID" value="NZ_JBHSBL010000010.1"/>
</dbReference>
<gene>
    <name evidence="2" type="ORF">ACFO0C_10825</name>
</gene>
<evidence type="ECO:0000313" key="2">
    <source>
        <dbReference type="EMBL" id="MFC4065425.1"/>
    </source>
</evidence>
<protein>
    <submittedName>
        <fullName evidence="2">Helicase</fullName>
    </submittedName>
</protein>
<dbReference type="GO" id="GO:0004386">
    <property type="term" value="F:helicase activity"/>
    <property type="evidence" value="ECO:0007669"/>
    <property type="project" value="UniProtKB-KW"/>
</dbReference>
<organism evidence="2 3">
    <name type="scientific">Actinoplanes subglobosus</name>
    <dbReference type="NCBI Taxonomy" id="1547892"/>
    <lineage>
        <taxon>Bacteria</taxon>
        <taxon>Bacillati</taxon>
        <taxon>Actinomycetota</taxon>
        <taxon>Actinomycetes</taxon>
        <taxon>Micromonosporales</taxon>
        <taxon>Micromonosporaceae</taxon>
        <taxon>Actinoplanes</taxon>
    </lineage>
</organism>
<dbReference type="Proteomes" id="UP001595867">
    <property type="component" value="Unassembled WGS sequence"/>
</dbReference>
<feature type="chain" id="PRO_5047342303" evidence="1">
    <location>
        <begin position="37"/>
        <end position="216"/>
    </location>
</feature>
<evidence type="ECO:0000256" key="1">
    <source>
        <dbReference type="SAM" id="SignalP"/>
    </source>
</evidence>
<reference evidence="3" key="1">
    <citation type="journal article" date="2019" name="Int. J. Syst. Evol. Microbiol.">
        <title>The Global Catalogue of Microorganisms (GCM) 10K type strain sequencing project: providing services to taxonomists for standard genome sequencing and annotation.</title>
        <authorList>
            <consortium name="The Broad Institute Genomics Platform"/>
            <consortium name="The Broad Institute Genome Sequencing Center for Infectious Disease"/>
            <person name="Wu L."/>
            <person name="Ma J."/>
        </authorList>
    </citation>
    <scope>NUCLEOTIDE SEQUENCE [LARGE SCALE GENOMIC DNA]</scope>
    <source>
        <strain evidence="3">TBRC 5832</strain>
    </source>
</reference>
<keyword evidence="2" id="KW-0067">ATP-binding</keyword>
<keyword evidence="1" id="KW-0732">Signal</keyword>
<keyword evidence="2" id="KW-0547">Nucleotide-binding</keyword>
<feature type="signal peptide" evidence="1">
    <location>
        <begin position="1"/>
        <end position="36"/>
    </location>
</feature>
<evidence type="ECO:0000313" key="3">
    <source>
        <dbReference type="Proteomes" id="UP001595867"/>
    </source>
</evidence>
<keyword evidence="2" id="KW-0378">Hydrolase</keyword>
<keyword evidence="3" id="KW-1185">Reference proteome</keyword>
<comment type="caution">
    <text evidence="2">The sequence shown here is derived from an EMBL/GenBank/DDBJ whole genome shotgun (WGS) entry which is preliminary data.</text>
</comment>
<accession>A0ABV8IR16</accession>
<name>A0ABV8IR16_9ACTN</name>
<proteinExistence type="predicted"/>
<sequence>MTETADGRRRRRRVTGLAVPLSILLGSLLVWQSSQAAYSATTNSAANSWTSGSVTNITNTMTGGVNWTVTNIRPDSTDTTIPLNGFAPDNVYTGEQRCVRVDYTGSAARIRMYATLGGNATLQGALVARVDRGTADDSSCTNYVHAANVYNTAGTLAGGALSGFPATYNAASGTEWTVTGNDTAWYRVSWLLPAGTGNASSGQNATATFTWEAQVN</sequence>